<feature type="transmembrane region" description="Helical" evidence="9">
    <location>
        <begin position="38"/>
        <end position="60"/>
    </location>
</feature>
<dbReference type="Proteomes" id="UP000325255">
    <property type="component" value="Unassembled WGS sequence"/>
</dbReference>
<dbReference type="GO" id="GO:0016020">
    <property type="term" value="C:membrane"/>
    <property type="evidence" value="ECO:0007669"/>
    <property type="project" value="InterPro"/>
</dbReference>
<organism evidence="10 11">
    <name type="scientific">Rhodovastum atsumiense</name>
    <dbReference type="NCBI Taxonomy" id="504468"/>
    <lineage>
        <taxon>Bacteria</taxon>
        <taxon>Pseudomonadati</taxon>
        <taxon>Pseudomonadota</taxon>
        <taxon>Alphaproteobacteria</taxon>
        <taxon>Acetobacterales</taxon>
        <taxon>Acetobacteraceae</taxon>
        <taxon>Rhodovastum</taxon>
    </lineage>
</organism>
<dbReference type="OrthoDB" id="3185611at2"/>
<keyword evidence="2" id="KW-0813">Transport</keyword>
<proteinExistence type="inferred from homology"/>
<feature type="transmembrane region" description="Helical" evidence="9">
    <location>
        <begin position="197"/>
        <end position="217"/>
    </location>
</feature>
<comment type="similarity">
    <text evidence="1">Belongs to the KdgT transporter family.</text>
</comment>
<evidence type="ECO:0000256" key="1">
    <source>
        <dbReference type="ARBA" id="ARBA00006430"/>
    </source>
</evidence>
<keyword evidence="7 9" id="KW-1133">Transmembrane helix</keyword>
<feature type="transmembrane region" description="Helical" evidence="9">
    <location>
        <begin position="104"/>
        <end position="121"/>
    </location>
</feature>
<evidence type="ECO:0000256" key="8">
    <source>
        <dbReference type="ARBA" id="ARBA00023136"/>
    </source>
</evidence>
<keyword evidence="5 9" id="KW-0812">Transmembrane</keyword>
<keyword evidence="3" id="KW-1003">Cell membrane</keyword>
<reference evidence="10 11" key="1">
    <citation type="submission" date="2019-09" db="EMBL/GenBank/DDBJ databases">
        <title>Genome sequence of Rhodovastum atsumiense, a diverse member of the Acetobacteraceae family of non-sulfur purple photosynthetic bacteria.</title>
        <authorList>
            <person name="Meyer T."/>
            <person name="Kyndt J."/>
        </authorList>
    </citation>
    <scope>NUCLEOTIDE SEQUENCE [LARGE SCALE GENOMIC DNA]</scope>
    <source>
        <strain evidence="10 11">DSM 21279</strain>
    </source>
</reference>
<evidence type="ECO:0000256" key="2">
    <source>
        <dbReference type="ARBA" id="ARBA00022448"/>
    </source>
</evidence>
<keyword evidence="6" id="KW-0769">Symport</keyword>
<evidence type="ECO:0000313" key="11">
    <source>
        <dbReference type="Proteomes" id="UP000325255"/>
    </source>
</evidence>
<keyword evidence="8 9" id="KW-0472">Membrane</keyword>
<keyword evidence="4" id="KW-0762">Sugar transport</keyword>
<gene>
    <name evidence="10" type="ORF">F1189_29595</name>
</gene>
<evidence type="ECO:0000256" key="9">
    <source>
        <dbReference type="SAM" id="Phobius"/>
    </source>
</evidence>
<feature type="transmembrane region" description="Helical" evidence="9">
    <location>
        <begin position="12"/>
        <end position="32"/>
    </location>
</feature>
<comment type="caution">
    <text evidence="10">The sequence shown here is derived from an EMBL/GenBank/DDBJ whole genome shotgun (WGS) entry which is preliminary data.</text>
</comment>
<dbReference type="GO" id="GO:0015649">
    <property type="term" value="F:2-keto-3-deoxygluconate:proton symporter activity"/>
    <property type="evidence" value="ECO:0007669"/>
    <property type="project" value="InterPro"/>
</dbReference>
<evidence type="ECO:0000256" key="7">
    <source>
        <dbReference type="ARBA" id="ARBA00022989"/>
    </source>
</evidence>
<feature type="transmembrane region" description="Helical" evidence="9">
    <location>
        <begin position="81"/>
        <end position="98"/>
    </location>
</feature>
<dbReference type="AlphaFoldDB" id="A0A5M6IL79"/>
<evidence type="ECO:0000313" key="10">
    <source>
        <dbReference type="EMBL" id="KAA5608328.1"/>
    </source>
</evidence>
<evidence type="ECO:0000256" key="3">
    <source>
        <dbReference type="ARBA" id="ARBA00022475"/>
    </source>
</evidence>
<feature type="transmembrane region" description="Helical" evidence="9">
    <location>
        <begin position="142"/>
        <end position="163"/>
    </location>
</feature>
<name>A0A5M6IL79_9PROT</name>
<keyword evidence="11" id="KW-1185">Reference proteome</keyword>
<evidence type="ECO:0000256" key="5">
    <source>
        <dbReference type="ARBA" id="ARBA00022692"/>
    </source>
</evidence>
<dbReference type="Pfam" id="PF03812">
    <property type="entry name" value="KdgT"/>
    <property type="match status" value="1"/>
</dbReference>
<feature type="transmembrane region" description="Helical" evidence="9">
    <location>
        <begin position="254"/>
        <end position="277"/>
    </location>
</feature>
<dbReference type="RefSeq" id="WP_150045473.1">
    <property type="nucleotide sequence ID" value="NZ_OW485604.1"/>
</dbReference>
<feature type="transmembrane region" description="Helical" evidence="9">
    <location>
        <begin position="169"/>
        <end position="190"/>
    </location>
</feature>
<sequence>MKQVPIKKMIEAVPGGMMVVPLLTGAIINTFFPDTPKFFGSFTGALFTGGMPILAAFFVCMGASIDVQATPYVLKKGGSLFLTKIAIGAVFGVILGHFLGEAPISGGMFAGISTLAIVAAMNDTNGGLYCALMGQYGRSRDVGAYSIMSLESGPFLTMVTLGLAGLSAFPWQTMLGAILPLLIGMVLGNLDREMRLFLGKIAPGLIPFFAFGLGAALDLSKVWTAGLLGLGVGVAVVAVTGTALFIVDRLTGGSGVAGVAAASTAGNAAAVPAIIAASNPVYADAAKSATILVAASVVVTAVLVPLVTAFVAAKFGTPKEEAGEEAVGVPEIVHP</sequence>
<accession>A0A5M6IL79</accession>
<evidence type="ECO:0000256" key="4">
    <source>
        <dbReference type="ARBA" id="ARBA00022597"/>
    </source>
</evidence>
<dbReference type="EMBL" id="VWPK01000089">
    <property type="protein sequence ID" value="KAA5608328.1"/>
    <property type="molecule type" value="Genomic_DNA"/>
</dbReference>
<feature type="transmembrane region" description="Helical" evidence="9">
    <location>
        <begin position="223"/>
        <end position="247"/>
    </location>
</feature>
<feature type="transmembrane region" description="Helical" evidence="9">
    <location>
        <begin position="289"/>
        <end position="313"/>
    </location>
</feature>
<protein>
    <submittedName>
        <fullName evidence="10">2-keto-3-deoxygluconate permease</fullName>
    </submittedName>
</protein>
<evidence type="ECO:0000256" key="6">
    <source>
        <dbReference type="ARBA" id="ARBA00022847"/>
    </source>
</evidence>
<dbReference type="InterPro" id="IPR004684">
    <property type="entry name" value="2keto-3dGluconate_permease"/>
</dbReference>